<dbReference type="SUPFAM" id="SSF46785">
    <property type="entry name" value="Winged helix' DNA-binding domain"/>
    <property type="match status" value="1"/>
</dbReference>
<dbReference type="EMBL" id="LXQA010006543">
    <property type="protein sequence ID" value="MCH84267.1"/>
    <property type="molecule type" value="Genomic_DNA"/>
</dbReference>
<sequence>MDREDVTAILKDCGHFPEIGIDILVQQSLVTVDWKNKIGMHDLLRDMGREIVRKKSIEGGKEPSRLWRYEDVLELLKDNSTLDVKGLSIKMSRMDSKVYLETKAFKKMDKLRLLQLSGVQLDGDYKYLSKELKWLSWHGFPLKFIPADFYQDNLLAVDLKYSYLEQVWKKSQV</sequence>
<dbReference type="Pfam" id="PF23282">
    <property type="entry name" value="WHD_ROQ1"/>
    <property type="match status" value="1"/>
</dbReference>
<proteinExistence type="predicted"/>
<evidence type="ECO:0000313" key="4">
    <source>
        <dbReference type="Proteomes" id="UP000265520"/>
    </source>
</evidence>
<dbReference type="InterPro" id="IPR044974">
    <property type="entry name" value="Disease_R_plants"/>
</dbReference>
<dbReference type="Proteomes" id="UP000265520">
    <property type="component" value="Unassembled WGS sequence"/>
</dbReference>
<dbReference type="PANTHER" id="PTHR11017">
    <property type="entry name" value="LEUCINE-RICH REPEAT-CONTAINING PROTEIN"/>
    <property type="match status" value="1"/>
</dbReference>
<keyword evidence="1" id="KW-0677">Repeat</keyword>
<comment type="caution">
    <text evidence="3">The sequence shown here is derived from an EMBL/GenBank/DDBJ whole genome shotgun (WGS) entry which is preliminary data.</text>
</comment>
<protein>
    <submittedName>
        <fullName evidence="3">TIR-NBS-LRR RCT1 resistance protein</fullName>
    </submittedName>
</protein>
<dbReference type="GO" id="GO:0006952">
    <property type="term" value="P:defense response"/>
    <property type="evidence" value="ECO:0007669"/>
    <property type="project" value="InterPro"/>
</dbReference>
<dbReference type="InterPro" id="IPR036390">
    <property type="entry name" value="WH_DNA-bd_sf"/>
</dbReference>
<evidence type="ECO:0000259" key="2">
    <source>
        <dbReference type="Pfam" id="PF23282"/>
    </source>
</evidence>
<feature type="domain" description="Disease resistance protein Roq1-like winged-helix" evidence="2">
    <location>
        <begin position="4"/>
        <end position="56"/>
    </location>
</feature>
<accession>A0A392M9T3</accession>
<organism evidence="3 4">
    <name type="scientific">Trifolium medium</name>
    <dbReference type="NCBI Taxonomy" id="97028"/>
    <lineage>
        <taxon>Eukaryota</taxon>
        <taxon>Viridiplantae</taxon>
        <taxon>Streptophyta</taxon>
        <taxon>Embryophyta</taxon>
        <taxon>Tracheophyta</taxon>
        <taxon>Spermatophyta</taxon>
        <taxon>Magnoliopsida</taxon>
        <taxon>eudicotyledons</taxon>
        <taxon>Gunneridae</taxon>
        <taxon>Pentapetalae</taxon>
        <taxon>rosids</taxon>
        <taxon>fabids</taxon>
        <taxon>Fabales</taxon>
        <taxon>Fabaceae</taxon>
        <taxon>Papilionoideae</taxon>
        <taxon>50 kb inversion clade</taxon>
        <taxon>NPAAA clade</taxon>
        <taxon>Hologalegina</taxon>
        <taxon>IRL clade</taxon>
        <taxon>Trifolieae</taxon>
        <taxon>Trifolium</taxon>
    </lineage>
</organism>
<dbReference type="PANTHER" id="PTHR11017:SF271">
    <property type="entry name" value="DISEASE RESISTANCE PROTEIN (TIR-NBS-LRR CLASS) FAMILY"/>
    <property type="match status" value="1"/>
</dbReference>
<dbReference type="InterPro" id="IPR058192">
    <property type="entry name" value="WHD_ROQ1-like"/>
</dbReference>
<reference evidence="3 4" key="1">
    <citation type="journal article" date="2018" name="Front. Plant Sci.">
        <title>Red Clover (Trifolium pratense) and Zigzag Clover (T. medium) - A Picture of Genomic Similarities and Differences.</title>
        <authorList>
            <person name="Dluhosova J."/>
            <person name="Istvanek J."/>
            <person name="Nedelnik J."/>
            <person name="Repkova J."/>
        </authorList>
    </citation>
    <scope>NUCLEOTIDE SEQUENCE [LARGE SCALE GENOMIC DNA]</scope>
    <source>
        <strain evidence="4">cv. 10/8</strain>
        <tissue evidence="3">Leaf</tissue>
    </source>
</reference>
<keyword evidence="4" id="KW-1185">Reference proteome</keyword>
<name>A0A392M9T3_9FABA</name>
<dbReference type="AlphaFoldDB" id="A0A392M9T3"/>
<evidence type="ECO:0000256" key="1">
    <source>
        <dbReference type="ARBA" id="ARBA00022737"/>
    </source>
</evidence>
<gene>
    <name evidence="3" type="ORF">A2U01_0005098</name>
</gene>
<evidence type="ECO:0000313" key="3">
    <source>
        <dbReference type="EMBL" id="MCH84267.1"/>
    </source>
</evidence>